<feature type="region of interest" description="Disordered" evidence="1">
    <location>
        <begin position="137"/>
        <end position="178"/>
    </location>
</feature>
<dbReference type="GeneTree" id="ENSGT00940000175825"/>
<dbReference type="OMA" id="MEAHTTS"/>
<keyword evidence="4" id="KW-1185">Reference proteome</keyword>
<sequence>MEPFSGDKEGSTEDIAARKHSKLKSLKTRLFRRSKKTDAEANAKLSQSASDITAGKGLGSDEDLVSSQGTMGTRAFSHESIFLDDQVLTDAEPARVLSQENVHGKIKALQMKLQLQKMHFGPPPMVLPVRSPEELSGHLEDFPFHSSNDASREETLTTTSSQPTSPPISPVSKSAPTKTQLSAPFVPFSVPTISTTSAVELPLDFSSPAEFTPSLNTSAARHRLSIKPRNQRASTKKKPPAVTRSESPLHILKTTDQSEFVKDQEEQLVAQEGEAEEAEKEQGDDSQHLSLKSAEPSPVESEAAPKLSTQQEHETEVSQMVRVKPPRRVGTAPTKRPHSSFIESEIKQKREGDLETQVMSDKKTEVSPEQLSTLSSVVASRPSSAQQQLHGEEENTRGIERPPPGSGSVHLSFRTVQNQEEERPQLGSFGELLEQMEAMRKTTGEPEEKEKEDFKTMQLKGSPFAAERLKQEGSPSRGPAVLWDRKTSFKKAESAKNVPQETAAVESEETESTSKGSAILWDRKASLKKTESATPAKNVPAVTATAEAKEVELVDVAEEAKEEEGKTAFGVKLRSTSLSLKFRSETSTNRYSNLSDDQDDKRKRLETGDVLHRMPEKVPTNTGCALRPKDPAAYGGALPVKHSTLQAESPPAVSTEVQVTPANNQEAETAPRQPQSTPQASSSEVSWMRMAMAKTRSLQQLFTSRFPRDFTGLQTAAQPKNQTETTAGTQTQTVKVQKRAIQPSVDTVKEDVVQTISQEQVVKPSTVAMQQKKILVGSQMSKQPNESQSQTNTAQTPPQPAQSVPWITHSPLRSYSQKASTAQPSQGSPSHSFAQSYLSSVQQQQPLSWSNRGFQPATSLRSSAQTSEPAVTAVPAPDSFLNKESLSLLSRRTIWSGSVVDRAAFLEKRAEWTAPPSLKGGELRKPQTEVQTSGDTLVWAKPPAVSKDTTAEIRQAIKSAELSPIRVLEKPCEDKWLRKSVESSPSSSLTRPSALQPDSNQPSWMELAKRKSMAWSDKTMD</sequence>
<feature type="compositionally biased region" description="Basic and acidic residues" evidence="1">
    <location>
        <begin position="390"/>
        <end position="400"/>
    </location>
</feature>
<feature type="region of interest" description="Disordered" evidence="1">
    <location>
        <begin position="915"/>
        <end position="934"/>
    </location>
</feature>
<dbReference type="PANTHER" id="PTHR47743">
    <property type="entry name" value="KIAA1210 / KIAA1211 FAMILY MEMBER"/>
    <property type="match status" value="1"/>
</dbReference>
<dbReference type="Ensembl" id="ENSKMAT00000001897.1">
    <property type="protein sequence ID" value="ENSKMAP00000001851.1"/>
    <property type="gene ID" value="ENSKMAG00000001442.1"/>
</dbReference>
<feature type="compositionally biased region" description="Basic and acidic residues" evidence="1">
    <location>
        <begin position="344"/>
        <end position="353"/>
    </location>
</feature>
<feature type="compositionally biased region" description="Basic residues" evidence="1">
    <location>
        <begin position="18"/>
        <end position="35"/>
    </location>
</feature>
<dbReference type="RefSeq" id="XP_017265871.1">
    <property type="nucleotide sequence ID" value="XM_017410382.3"/>
</dbReference>
<feature type="region of interest" description="Disordered" evidence="1">
    <location>
        <begin position="976"/>
        <end position="1021"/>
    </location>
</feature>
<feature type="compositionally biased region" description="Basic and acidic residues" evidence="1">
    <location>
        <begin position="1"/>
        <end position="17"/>
    </location>
</feature>
<feature type="compositionally biased region" description="Low complexity" evidence="1">
    <location>
        <begin position="982"/>
        <end position="993"/>
    </location>
</feature>
<evidence type="ECO:0000259" key="2">
    <source>
        <dbReference type="Pfam" id="PF15262"/>
    </source>
</evidence>
<feature type="compositionally biased region" description="Low complexity" evidence="1">
    <location>
        <begin position="722"/>
        <end position="733"/>
    </location>
</feature>
<proteinExistence type="predicted"/>
<evidence type="ECO:0000313" key="4">
    <source>
        <dbReference type="Proteomes" id="UP000264800"/>
    </source>
</evidence>
<dbReference type="OrthoDB" id="9944945at2759"/>
<dbReference type="GeneID" id="108232518"/>
<reference evidence="3" key="1">
    <citation type="submission" date="2025-05" db="UniProtKB">
        <authorList>
            <consortium name="Ensembl"/>
        </authorList>
    </citation>
    <scope>IDENTIFICATION</scope>
</reference>
<feature type="compositionally biased region" description="Polar residues" evidence="1">
    <location>
        <begin position="582"/>
        <end position="595"/>
    </location>
</feature>
<evidence type="ECO:0000313" key="3">
    <source>
        <dbReference type="Ensembl" id="ENSKMAP00000001831.1"/>
    </source>
</evidence>
<accession>A0A3Q2ZDR3</accession>
<dbReference type="RefSeq" id="XP_017265870.1">
    <property type="nucleotide sequence ID" value="XM_017410381.3"/>
</dbReference>
<feature type="region of interest" description="Disordered" evidence="1">
    <location>
        <begin position="216"/>
        <end position="410"/>
    </location>
</feature>
<feature type="compositionally biased region" description="Basic and acidic residues" evidence="1">
    <location>
        <begin position="599"/>
        <end position="616"/>
    </location>
</feature>
<dbReference type="STRING" id="37003.ENSKMAP00000001851"/>
<dbReference type="Proteomes" id="UP000264800">
    <property type="component" value="Unplaced"/>
</dbReference>
<feature type="compositionally biased region" description="Basic and acidic residues" evidence="1">
    <location>
        <begin position="483"/>
        <end position="494"/>
    </location>
</feature>
<dbReference type="InterPro" id="IPR026713">
    <property type="entry name" value="CRACD-like"/>
</dbReference>
<protein>
    <submittedName>
        <fullName evidence="3">CRACD like</fullName>
    </submittedName>
</protein>
<feature type="region of interest" description="Disordered" evidence="1">
    <location>
        <begin position="1"/>
        <end position="71"/>
    </location>
</feature>
<feature type="domain" description="DUF4592" evidence="2">
    <location>
        <begin position="116"/>
        <end position="236"/>
    </location>
</feature>
<dbReference type="CTD" id="101883152"/>
<dbReference type="AlphaFoldDB" id="A0A3Q2ZDR3"/>
<feature type="compositionally biased region" description="Polar residues" evidence="1">
    <location>
        <begin position="655"/>
        <end position="685"/>
    </location>
</feature>
<feature type="region of interest" description="Disordered" evidence="1">
    <location>
        <begin position="713"/>
        <end position="750"/>
    </location>
</feature>
<feature type="region of interest" description="Disordered" evidence="1">
    <location>
        <begin position="773"/>
        <end position="872"/>
    </location>
</feature>
<feature type="region of interest" description="Disordered" evidence="1">
    <location>
        <begin position="439"/>
        <end position="517"/>
    </location>
</feature>
<dbReference type="PANTHER" id="PTHR47743:SF1">
    <property type="entry name" value="CRACD-LIKE PROTEIN"/>
    <property type="match status" value="1"/>
</dbReference>
<feature type="compositionally biased region" description="Polar residues" evidence="1">
    <location>
        <begin position="811"/>
        <end position="869"/>
    </location>
</feature>
<name>A0A3Q2ZDR3_KRYMA</name>
<organism evidence="3 4">
    <name type="scientific">Kryptolebias marmoratus</name>
    <name type="common">Mangrove killifish</name>
    <name type="synonym">Rivulus marmoratus</name>
    <dbReference type="NCBI Taxonomy" id="37003"/>
    <lineage>
        <taxon>Eukaryota</taxon>
        <taxon>Metazoa</taxon>
        <taxon>Chordata</taxon>
        <taxon>Craniata</taxon>
        <taxon>Vertebrata</taxon>
        <taxon>Euteleostomi</taxon>
        <taxon>Actinopterygii</taxon>
        <taxon>Neopterygii</taxon>
        <taxon>Teleostei</taxon>
        <taxon>Neoteleostei</taxon>
        <taxon>Acanthomorphata</taxon>
        <taxon>Ovalentaria</taxon>
        <taxon>Atherinomorphae</taxon>
        <taxon>Cyprinodontiformes</taxon>
        <taxon>Rivulidae</taxon>
        <taxon>Kryptolebias</taxon>
    </lineage>
</organism>
<feature type="compositionally biased region" description="Polar residues" evidence="1">
    <location>
        <begin position="367"/>
        <end position="389"/>
    </location>
</feature>
<feature type="compositionally biased region" description="Basic and acidic residues" evidence="1">
    <location>
        <begin position="439"/>
        <end position="455"/>
    </location>
</feature>
<feature type="region of interest" description="Disordered" evidence="1">
    <location>
        <begin position="582"/>
        <end position="686"/>
    </location>
</feature>
<dbReference type="InterPro" id="IPR028030">
    <property type="entry name" value="DUF4592"/>
</dbReference>
<evidence type="ECO:0000256" key="1">
    <source>
        <dbReference type="SAM" id="MobiDB-lite"/>
    </source>
</evidence>
<dbReference type="Ensembl" id="ENSKMAT00000001876.1">
    <property type="protein sequence ID" value="ENSKMAP00000001831.1"/>
    <property type="gene ID" value="ENSKMAG00000001442.1"/>
</dbReference>
<dbReference type="Pfam" id="PF15262">
    <property type="entry name" value="DUF4592"/>
    <property type="match status" value="1"/>
</dbReference>
<feature type="compositionally biased region" description="Basic residues" evidence="1">
    <location>
        <begin position="220"/>
        <end position="239"/>
    </location>
</feature>
<dbReference type="KEGG" id="kmr:108232518"/>
<feature type="compositionally biased region" description="Polar residues" evidence="1">
    <location>
        <begin position="778"/>
        <end position="796"/>
    </location>
</feature>